<gene>
    <name evidence="1" type="ORF">DVH24_020807</name>
</gene>
<sequence>WEKYQSEEETAVGCGKRLRKAVSYREAYAAHPSETLSEARDITCGTKGVVMINFEKIEVKLCNIIL</sequence>
<dbReference type="EMBL" id="RDQH01000334">
    <property type="protein sequence ID" value="RXH91784.1"/>
    <property type="molecule type" value="Genomic_DNA"/>
</dbReference>
<dbReference type="Proteomes" id="UP000290289">
    <property type="component" value="Chromosome 8"/>
</dbReference>
<dbReference type="STRING" id="3750.A0A498JCE3"/>
<dbReference type="AlphaFoldDB" id="A0A498JCE3"/>
<accession>A0A498JCE3</accession>
<proteinExistence type="predicted"/>
<name>A0A498JCE3_MALDO</name>
<feature type="non-terminal residue" evidence="1">
    <location>
        <position position="1"/>
    </location>
</feature>
<protein>
    <submittedName>
        <fullName evidence="1">Uncharacterized protein</fullName>
    </submittedName>
</protein>
<organism evidence="1 2">
    <name type="scientific">Malus domestica</name>
    <name type="common">Apple</name>
    <name type="synonym">Pyrus malus</name>
    <dbReference type="NCBI Taxonomy" id="3750"/>
    <lineage>
        <taxon>Eukaryota</taxon>
        <taxon>Viridiplantae</taxon>
        <taxon>Streptophyta</taxon>
        <taxon>Embryophyta</taxon>
        <taxon>Tracheophyta</taxon>
        <taxon>Spermatophyta</taxon>
        <taxon>Magnoliopsida</taxon>
        <taxon>eudicotyledons</taxon>
        <taxon>Gunneridae</taxon>
        <taxon>Pentapetalae</taxon>
        <taxon>rosids</taxon>
        <taxon>fabids</taxon>
        <taxon>Rosales</taxon>
        <taxon>Rosaceae</taxon>
        <taxon>Amygdaloideae</taxon>
        <taxon>Maleae</taxon>
        <taxon>Malus</taxon>
    </lineage>
</organism>
<comment type="caution">
    <text evidence="1">The sequence shown here is derived from an EMBL/GenBank/DDBJ whole genome shotgun (WGS) entry which is preliminary data.</text>
</comment>
<keyword evidence="2" id="KW-1185">Reference proteome</keyword>
<evidence type="ECO:0000313" key="2">
    <source>
        <dbReference type="Proteomes" id="UP000290289"/>
    </source>
</evidence>
<reference evidence="1 2" key="1">
    <citation type="submission" date="2018-10" db="EMBL/GenBank/DDBJ databases">
        <title>A high-quality apple genome assembly.</title>
        <authorList>
            <person name="Hu J."/>
        </authorList>
    </citation>
    <scope>NUCLEOTIDE SEQUENCE [LARGE SCALE GENOMIC DNA]</scope>
    <source>
        <strain evidence="2">cv. HFTH1</strain>
        <tissue evidence="1">Young leaf</tissue>
    </source>
</reference>
<evidence type="ECO:0000313" key="1">
    <source>
        <dbReference type="EMBL" id="RXH91784.1"/>
    </source>
</evidence>